<organism evidence="2 3">
    <name type="scientific">Armillaria ostoyae</name>
    <name type="common">Armillaria root rot fungus</name>
    <dbReference type="NCBI Taxonomy" id="47428"/>
    <lineage>
        <taxon>Eukaryota</taxon>
        <taxon>Fungi</taxon>
        <taxon>Dikarya</taxon>
        <taxon>Basidiomycota</taxon>
        <taxon>Agaricomycotina</taxon>
        <taxon>Agaricomycetes</taxon>
        <taxon>Agaricomycetidae</taxon>
        <taxon>Agaricales</taxon>
        <taxon>Marasmiineae</taxon>
        <taxon>Physalacriaceae</taxon>
        <taxon>Armillaria</taxon>
    </lineage>
</organism>
<sequence length="155" mass="16609">MKLATVFAFVLAAVGANASPAGKRLVCAEASRFGNLQVVPSDLQPGTDFTVHVDFECAVEYFGIIPRYTDFYIEVPSGNNGHEPPILLARRDFTLPAPPLSPALTFTAQLPHYPVYFEGASYNIALNTIYPVNGTDGSEILVQGGVYAPINVTSS</sequence>
<feature type="chain" id="PRO_5011972928" evidence="1">
    <location>
        <begin position="19"/>
        <end position="155"/>
    </location>
</feature>
<gene>
    <name evidence="2" type="ORF">ARMOST_15005</name>
</gene>
<accession>A0A284RS64</accession>
<dbReference type="OMA" id="ECAVEYF"/>
<keyword evidence="3" id="KW-1185">Reference proteome</keyword>
<dbReference type="AlphaFoldDB" id="A0A284RS64"/>
<protein>
    <submittedName>
        <fullName evidence="2">Uncharacterized protein</fullName>
    </submittedName>
</protein>
<proteinExistence type="predicted"/>
<dbReference type="OrthoDB" id="3043660at2759"/>
<name>A0A284RS64_ARMOS</name>
<dbReference type="EMBL" id="FUEG01000014">
    <property type="protein sequence ID" value="SJL11599.1"/>
    <property type="molecule type" value="Genomic_DNA"/>
</dbReference>
<reference evidence="3" key="1">
    <citation type="journal article" date="2017" name="Nat. Ecol. Evol.">
        <title>Genome expansion and lineage-specific genetic innovations in the forest pathogenic fungi Armillaria.</title>
        <authorList>
            <person name="Sipos G."/>
            <person name="Prasanna A.N."/>
            <person name="Walter M.C."/>
            <person name="O'Connor E."/>
            <person name="Balint B."/>
            <person name="Krizsan K."/>
            <person name="Kiss B."/>
            <person name="Hess J."/>
            <person name="Varga T."/>
            <person name="Slot J."/>
            <person name="Riley R."/>
            <person name="Boka B."/>
            <person name="Rigling D."/>
            <person name="Barry K."/>
            <person name="Lee J."/>
            <person name="Mihaltcheva S."/>
            <person name="LaButti K."/>
            <person name="Lipzen A."/>
            <person name="Waldron R."/>
            <person name="Moloney N.M."/>
            <person name="Sperisen C."/>
            <person name="Kredics L."/>
            <person name="Vagvoelgyi C."/>
            <person name="Patrignani A."/>
            <person name="Fitzpatrick D."/>
            <person name="Nagy I."/>
            <person name="Doyle S."/>
            <person name="Anderson J.B."/>
            <person name="Grigoriev I.V."/>
            <person name="Gueldener U."/>
            <person name="Muensterkoetter M."/>
            <person name="Nagy L.G."/>
        </authorList>
    </citation>
    <scope>NUCLEOTIDE SEQUENCE [LARGE SCALE GENOMIC DNA]</scope>
    <source>
        <strain evidence="3">C18/9</strain>
    </source>
</reference>
<evidence type="ECO:0000313" key="3">
    <source>
        <dbReference type="Proteomes" id="UP000219338"/>
    </source>
</evidence>
<evidence type="ECO:0000313" key="2">
    <source>
        <dbReference type="EMBL" id="SJL11599.1"/>
    </source>
</evidence>
<dbReference type="Proteomes" id="UP000219338">
    <property type="component" value="Unassembled WGS sequence"/>
</dbReference>
<keyword evidence="1" id="KW-0732">Signal</keyword>
<feature type="signal peptide" evidence="1">
    <location>
        <begin position="1"/>
        <end position="18"/>
    </location>
</feature>
<evidence type="ECO:0000256" key="1">
    <source>
        <dbReference type="SAM" id="SignalP"/>
    </source>
</evidence>